<sequence>MTSLLIEQCQVAPPPHDGATELTLSLTYFDHIWFSFGYIRWILFYKLPISKLNFVQTIIPTLKHSLSLTLKHYTPLAGNIACPLNSSGYPELRYVTGDSVFVPFTEIDMDFNHLIKFESKFAIEEETIDDDVMEIFGCVADCRPRLNPPLLQSYFGNCLVMIASEASRVDLVGNEGFIIAVEVIGEAIKNQMKDVELILNCSWYREFCVVDMKRTLTIAGSPKFNLYDVDFGWGRPEKIEIISIDNSIGISMSISKYKDSDGDLEVGLSLPKTRMSVFAAIFDHRLSFL</sequence>
<evidence type="ECO:0000313" key="4">
    <source>
        <dbReference type="Proteomes" id="UP000826656"/>
    </source>
</evidence>
<organism evidence="3 4">
    <name type="scientific">Solanum tuberosum</name>
    <name type="common">Potato</name>
    <dbReference type="NCBI Taxonomy" id="4113"/>
    <lineage>
        <taxon>Eukaryota</taxon>
        <taxon>Viridiplantae</taxon>
        <taxon>Streptophyta</taxon>
        <taxon>Embryophyta</taxon>
        <taxon>Tracheophyta</taxon>
        <taxon>Spermatophyta</taxon>
        <taxon>Magnoliopsida</taxon>
        <taxon>eudicotyledons</taxon>
        <taxon>Gunneridae</taxon>
        <taxon>Pentapetalae</taxon>
        <taxon>asterids</taxon>
        <taxon>lamiids</taxon>
        <taxon>Solanales</taxon>
        <taxon>Solanaceae</taxon>
        <taxon>Solanoideae</taxon>
        <taxon>Solaneae</taxon>
        <taxon>Solanum</taxon>
    </lineage>
</organism>
<evidence type="ECO:0000256" key="2">
    <source>
        <dbReference type="ARBA" id="ARBA00023315"/>
    </source>
</evidence>
<dbReference type="Gene3D" id="3.30.559.10">
    <property type="entry name" value="Chloramphenicol acetyltransferase-like domain"/>
    <property type="match status" value="1"/>
</dbReference>
<comment type="caution">
    <text evidence="3">The sequence shown here is derived from an EMBL/GenBank/DDBJ whole genome shotgun (WGS) entry which is preliminary data.</text>
</comment>
<dbReference type="Proteomes" id="UP000826656">
    <property type="component" value="Unassembled WGS sequence"/>
</dbReference>
<evidence type="ECO:0000313" key="3">
    <source>
        <dbReference type="EMBL" id="KAH0778390.1"/>
    </source>
</evidence>
<evidence type="ECO:0000256" key="1">
    <source>
        <dbReference type="ARBA" id="ARBA00022679"/>
    </source>
</evidence>
<accession>A0ABQ7WCA0</accession>
<keyword evidence="4" id="KW-1185">Reference proteome</keyword>
<keyword evidence="1" id="KW-0808">Transferase</keyword>
<protein>
    <recommendedName>
        <fullName evidence="5">Malonyltransferase</fullName>
    </recommendedName>
</protein>
<dbReference type="InterPro" id="IPR023213">
    <property type="entry name" value="CAT-like_dom_sf"/>
</dbReference>
<dbReference type="PANTHER" id="PTHR31625">
    <property type="match status" value="1"/>
</dbReference>
<reference evidence="3 4" key="1">
    <citation type="journal article" date="2021" name="bioRxiv">
        <title>Chromosome-scale and haplotype-resolved genome assembly of a tetraploid potato cultivar.</title>
        <authorList>
            <person name="Sun H."/>
            <person name="Jiao W.-B."/>
            <person name="Krause K."/>
            <person name="Campoy J.A."/>
            <person name="Goel M."/>
            <person name="Folz-Donahue K."/>
            <person name="Kukat C."/>
            <person name="Huettel B."/>
            <person name="Schneeberger K."/>
        </authorList>
    </citation>
    <scope>NUCLEOTIDE SEQUENCE [LARGE SCALE GENOMIC DNA]</scope>
    <source>
        <strain evidence="3">SolTubOtavaFocal</strain>
        <tissue evidence="3">Leaves</tissue>
    </source>
</reference>
<dbReference type="InterPro" id="IPR051504">
    <property type="entry name" value="Plant_metabolite_acyltrans"/>
</dbReference>
<keyword evidence="2" id="KW-0012">Acyltransferase</keyword>
<proteinExistence type="predicted"/>
<dbReference type="Pfam" id="PF02458">
    <property type="entry name" value="Transferase"/>
    <property type="match status" value="2"/>
</dbReference>
<evidence type="ECO:0008006" key="5">
    <source>
        <dbReference type="Google" id="ProtNLM"/>
    </source>
</evidence>
<dbReference type="EMBL" id="JAIVGD010000002">
    <property type="protein sequence ID" value="KAH0778390.1"/>
    <property type="molecule type" value="Genomic_DNA"/>
</dbReference>
<name>A0ABQ7WCA0_SOLTU</name>
<gene>
    <name evidence="3" type="ORF">KY290_004817</name>
</gene>